<sequence length="198" mass="21238">MAAYEAEFLCLSRYAWGIVPTDHERCVRFEDGLRDELRVLIAPQKERNFATLVEKANTAEEKKPRNEGPVRAGAPAATNQLQPCVDCGKLHSGGTQQPPRGRGPGRGGNGVGRGQGAPGRGRGNTEARQPGLVYAVRRREDGDAPDVIIGTFLISDVPFTALIDIGSTHSYVACAVSGTLNIRFEISVRETTVISPLG</sequence>
<keyword evidence="3" id="KW-1185">Reference proteome</keyword>
<feature type="compositionally biased region" description="Basic and acidic residues" evidence="1">
    <location>
        <begin position="57"/>
        <end position="68"/>
    </location>
</feature>
<proteinExistence type="predicted"/>
<keyword evidence="2" id="KW-0482">Metalloprotease</keyword>
<dbReference type="PANTHER" id="PTHR34482:SF36">
    <property type="entry name" value="RETROTRANSPOSON GAG DOMAIN-CONTAINING PROTEIN"/>
    <property type="match status" value="1"/>
</dbReference>
<dbReference type="GO" id="GO:0008237">
    <property type="term" value="F:metallopeptidase activity"/>
    <property type="evidence" value="ECO:0007669"/>
    <property type="project" value="UniProtKB-KW"/>
</dbReference>
<name>A0A5B6X3I3_9ROSI</name>
<dbReference type="Proteomes" id="UP000325315">
    <property type="component" value="Unassembled WGS sequence"/>
</dbReference>
<dbReference type="GO" id="GO:0006508">
    <property type="term" value="P:proteolysis"/>
    <property type="evidence" value="ECO:0007669"/>
    <property type="project" value="UniProtKB-KW"/>
</dbReference>
<evidence type="ECO:0000313" key="3">
    <source>
        <dbReference type="Proteomes" id="UP000325315"/>
    </source>
</evidence>
<gene>
    <name evidence="2" type="ORF">EPI10_032062</name>
</gene>
<evidence type="ECO:0000256" key="1">
    <source>
        <dbReference type="SAM" id="MobiDB-lite"/>
    </source>
</evidence>
<organism evidence="2 3">
    <name type="scientific">Gossypium australe</name>
    <dbReference type="NCBI Taxonomy" id="47621"/>
    <lineage>
        <taxon>Eukaryota</taxon>
        <taxon>Viridiplantae</taxon>
        <taxon>Streptophyta</taxon>
        <taxon>Embryophyta</taxon>
        <taxon>Tracheophyta</taxon>
        <taxon>Spermatophyta</taxon>
        <taxon>Magnoliopsida</taxon>
        <taxon>eudicotyledons</taxon>
        <taxon>Gunneridae</taxon>
        <taxon>Pentapetalae</taxon>
        <taxon>rosids</taxon>
        <taxon>malvids</taxon>
        <taxon>Malvales</taxon>
        <taxon>Malvaceae</taxon>
        <taxon>Malvoideae</taxon>
        <taxon>Gossypium</taxon>
    </lineage>
</organism>
<feature type="region of interest" description="Disordered" evidence="1">
    <location>
        <begin position="55"/>
        <end position="131"/>
    </location>
</feature>
<comment type="caution">
    <text evidence="2">The sequence shown here is derived from an EMBL/GenBank/DDBJ whole genome shotgun (WGS) entry which is preliminary data.</text>
</comment>
<dbReference type="EMBL" id="SMMG02000001">
    <property type="protein sequence ID" value="KAA3488293.1"/>
    <property type="molecule type" value="Genomic_DNA"/>
</dbReference>
<keyword evidence="2" id="KW-0378">Hydrolase</keyword>
<evidence type="ECO:0000313" key="2">
    <source>
        <dbReference type="EMBL" id="KAA3488293.1"/>
    </source>
</evidence>
<accession>A0A5B6X3I3</accession>
<protein>
    <submittedName>
        <fullName evidence="2">ATP-dependent zinc metalloprotease FtsH</fullName>
    </submittedName>
</protein>
<feature type="compositionally biased region" description="Gly residues" evidence="1">
    <location>
        <begin position="102"/>
        <end position="122"/>
    </location>
</feature>
<dbReference type="Pfam" id="PF08284">
    <property type="entry name" value="RVP_2"/>
    <property type="match status" value="1"/>
</dbReference>
<dbReference type="OrthoDB" id="1751327at2759"/>
<reference evidence="2" key="1">
    <citation type="submission" date="2019-08" db="EMBL/GenBank/DDBJ databases">
        <authorList>
            <person name="Liu F."/>
        </authorList>
    </citation>
    <scope>NUCLEOTIDE SEQUENCE [LARGE SCALE GENOMIC DNA]</scope>
    <source>
        <strain evidence="2">PA1801</strain>
        <tissue evidence="2">Leaf</tissue>
    </source>
</reference>
<keyword evidence="2" id="KW-0645">Protease</keyword>
<dbReference type="PANTHER" id="PTHR34482">
    <property type="entry name" value="DNA DAMAGE-INDUCIBLE PROTEIN 1-LIKE"/>
    <property type="match status" value="1"/>
</dbReference>
<dbReference type="AlphaFoldDB" id="A0A5B6X3I3"/>